<gene>
    <name evidence="1" type="ORF">ABB55_21790</name>
</gene>
<dbReference type="STRING" id="665126.ABB55_21790"/>
<dbReference type="EMBL" id="LJYW01000001">
    <property type="protein sequence ID" value="KPL54529.1"/>
    <property type="molecule type" value="Genomic_DNA"/>
</dbReference>
<evidence type="ECO:0008006" key="3">
    <source>
        <dbReference type="Google" id="ProtNLM"/>
    </source>
</evidence>
<name>A0A0N8GFJ9_9HYPH</name>
<proteinExistence type="predicted"/>
<dbReference type="Proteomes" id="UP000048984">
    <property type="component" value="Unassembled WGS sequence"/>
</dbReference>
<dbReference type="RefSeq" id="WP_054360696.1">
    <property type="nucleotide sequence ID" value="NZ_LJYW01000001.1"/>
</dbReference>
<sequence>MTSAAPWHARLAAAIGLAETPGPGSTPRILDMARKVAAAHPRLDWIGAYYEDDDIPWCGLAVAWAVVEAGLMPPLPNPLAARSWGIWGRRLDRPVPGAVLVFTREGGGHVGLYEGEDATHYHVLGGNQGNRVSRAAIAKSRLLVDEAGRPIGIRWPDGVALVADAAPAARPAGLAVSTQEA</sequence>
<comment type="caution">
    <text evidence="1">The sequence shown here is derived from an EMBL/GenBank/DDBJ whole genome shotgun (WGS) entry which is preliminary data.</text>
</comment>
<dbReference type="NCBIfam" id="TIGR02594">
    <property type="entry name" value="TIGR02594 family protein"/>
    <property type="match status" value="1"/>
</dbReference>
<dbReference type="InterPro" id="IPR013423">
    <property type="entry name" value="CHP02594"/>
</dbReference>
<evidence type="ECO:0000313" key="1">
    <source>
        <dbReference type="EMBL" id="KPL54529.1"/>
    </source>
</evidence>
<protein>
    <recommendedName>
        <fullName evidence="3">Peptidase C51 domain-containing protein</fullName>
    </recommendedName>
</protein>
<evidence type="ECO:0000313" key="2">
    <source>
        <dbReference type="Proteomes" id="UP000048984"/>
    </source>
</evidence>
<dbReference type="AlphaFoldDB" id="A0A0N8GFJ9"/>
<keyword evidence="2" id="KW-1185">Reference proteome</keyword>
<reference evidence="1 2" key="1">
    <citation type="submission" date="2015-09" db="EMBL/GenBank/DDBJ databases">
        <authorList>
            <consortium name="Swine Surveillance"/>
        </authorList>
    </citation>
    <scope>NUCLEOTIDE SEQUENCE [LARGE SCALE GENOMIC DNA]</scope>
    <source>
        <strain evidence="1 2">16</strain>
    </source>
</reference>
<organism evidence="1 2">
    <name type="scientific">Prosthecodimorpha hirschii</name>
    <dbReference type="NCBI Taxonomy" id="665126"/>
    <lineage>
        <taxon>Bacteria</taxon>
        <taxon>Pseudomonadati</taxon>
        <taxon>Pseudomonadota</taxon>
        <taxon>Alphaproteobacteria</taxon>
        <taxon>Hyphomicrobiales</taxon>
        <taxon>Ancalomicrobiaceae</taxon>
        <taxon>Prosthecodimorpha</taxon>
    </lineage>
</organism>
<reference evidence="1 2" key="2">
    <citation type="submission" date="2015-10" db="EMBL/GenBank/DDBJ databases">
        <title>Draft Genome Sequence of Prosthecomicrobium hirschii ATCC 27832.</title>
        <authorList>
            <person name="Daniel J."/>
            <person name="Givan S.A."/>
            <person name="Brun Y.V."/>
            <person name="Brown P.J."/>
        </authorList>
    </citation>
    <scope>NUCLEOTIDE SEQUENCE [LARGE SCALE GENOMIC DNA]</scope>
    <source>
        <strain evidence="1 2">16</strain>
    </source>
</reference>
<accession>A0A0N8GFJ9</accession>